<dbReference type="RefSeq" id="WP_377353934.1">
    <property type="nucleotide sequence ID" value="NZ_JBHTLQ010000030.1"/>
</dbReference>
<feature type="domain" description="Recombinase" evidence="2">
    <location>
        <begin position="166"/>
        <end position="280"/>
    </location>
</feature>
<comment type="caution">
    <text evidence="3">The sequence shown here is derived from an EMBL/GenBank/DDBJ whole genome shotgun (WGS) entry which is preliminary data.</text>
</comment>
<dbReference type="SMART" id="SM00857">
    <property type="entry name" value="Resolvase"/>
    <property type="match status" value="1"/>
</dbReference>
<dbReference type="InterPro" id="IPR011109">
    <property type="entry name" value="DNA_bind_recombinase_dom"/>
</dbReference>
<keyword evidence="4" id="KW-1185">Reference proteome</keyword>
<dbReference type="Proteomes" id="UP001597216">
    <property type="component" value="Unassembled WGS sequence"/>
</dbReference>
<evidence type="ECO:0000313" key="4">
    <source>
        <dbReference type="Proteomes" id="UP001597216"/>
    </source>
</evidence>
<dbReference type="PROSITE" id="PS51736">
    <property type="entry name" value="RECOMBINASES_3"/>
    <property type="match status" value="1"/>
</dbReference>
<dbReference type="SUPFAM" id="SSF53041">
    <property type="entry name" value="Resolvase-like"/>
    <property type="match status" value="1"/>
</dbReference>
<organism evidence="3 4">
    <name type="scientific">Phenylobacterium conjunctum</name>
    <dbReference type="NCBI Taxonomy" id="1298959"/>
    <lineage>
        <taxon>Bacteria</taxon>
        <taxon>Pseudomonadati</taxon>
        <taxon>Pseudomonadota</taxon>
        <taxon>Alphaproteobacteria</taxon>
        <taxon>Caulobacterales</taxon>
        <taxon>Caulobacteraceae</taxon>
        <taxon>Phenylobacterium</taxon>
    </lineage>
</organism>
<dbReference type="Gene3D" id="3.40.50.1390">
    <property type="entry name" value="Resolvase, N-terminal catalytic domain"/>
    <property type="match status" value="1"/>
</dbReference>
<accession>A0ABW3T7I3</accession>
<reference evidence="4" key="1">
    <citation type="journal article" date="2019" name="Int. J. Syst. Evol. Microbiol.">
        <title>The Global Catalogue of Microorganisms (GCM) 10K type strain sequencing project: providing services to taxonomists for standard genome sequencing and annotation.</title>
        <authorList>
            <consortium name="The Broad Institute Genomics Platform"/>
            <consortium name="The Broad Institute Genome Sequencing Center for Infectious Disease"/>
            <person name="Wu L."/>
            <person name="Ma J."/>
        </authorList>
    </citation>
    <scope>NUCLEOTIDE SEQUENCE [LARGE SCALE GENOMIC DNA]</scope>
    <source>
        <strain evidence="4">CCUG 55074</strain>
    </source>
</reference>
<dbReference type="PROSITE" id="PS51737">
    <property type="entry name" value="RECOMBINASE_DNA_BIND"/>
    <property type="match status" value="1"/>
</dbReference>
<dbReference type="InterPro" id="IPR006119">
    <property type="entry name" value="Resolv_N"/>
</dbReference>
<dbReference type="InterPro" id="IPR036162">
    <property type="entry name" value="Resolvase-like_N_sf"/>
</dbReference>
<dbReference type="Pfam" id="PF00239">
    <property type="entry name" value="Resolvase"/>
    <property type="match status" value="1"/>
</dbReference>
<gene>
    <name evidence="3" type="ORF">ACFQ27_13425</name>
</gene>
<dbReference type="PANTHER" id="PTHR30461:SF23">
    <property type="entry name" value="DNA RECOMBINASE-RELATED"/>
    <property type="match status" value="1"/>
</dbReference>
<dbReference type="CDD" id="cd03768">
    <property type="entry name" value="SR_ResInv"/>
    <property type="match status" value="1"/>
</dbReference>
<dbReference type="Gene3D" id="3.90.1750.20">
    <property type="entry name" value="Putative Large Serine Recombinase, Chain B, Domain 2"/>
    <property type="match status" value="1"/>
</dbReference>
<evidence type="ECO:0000259" key="1">
    <source>
        <dbReference type="PROSITE" id="PS51736"/>
    </source>
</evidence>
<dbReference type="PANTHER" id="PTHR30461">
    <property type="entry name" value="DNA-INVERTASE FROM LAMBDOID PROPHAGE"/>
    <property type="match status" value="1"/>
</dbReference>
<dbReference type="Pfam" id="PF07508">
    <property type="entry name" value="Recombinase"/>
    <property type="match status" value="1"/>
</dbReference>
<dbReference type="InterPro" id="IPR038109">
    <property type="entry name" value="DNA_bind_recomb_sf"/>
</dbReference>
<dbReference type="EMBL" id="JBHTLQ010000030">
    <property type="protein sequence ID" value="MFD1191585.1"/>
    <property type="molecule type" value="Genomic_DNA"/>
</dbReference>
<proteinExistence type="predicted"/>
<sequence length="547" mass="60060">MTKKLRCAIYTRKSSDEGLEQDFNSLHAQREACEAYIRSQVGEGWQLVPTAYDDGAYSGGTMERPALARLLADTEAGRIDVVVVYKVDRLTRSLAHFAKIVEIFDARSVSFVSVTQSFNTTTSMGRLTLNVLLSFAQFEREVTSERIRDKIAASKAKGMWMGGLPPLGYDINGRSLSINEPEASSVRWIFRRYLELGSARLLASECLAAGIRSKRWITRAGVEKGGVALSRGAIFHILTSRIYLGEIAHKGQAHPGLHPAIVTRELFDKVAEALNDKAAVRRQGAAKATSGALAGVLYDATGRPMSPSFAYGKGGRLYRYYISMDLQVGAPMASAADVIRRIPAEPIEELLVTVLQRLSGRRGVQTAELARYLRKVEARAEETHLVIDAQHLFDGDHPDLALAAIRQGLKAGEQAVPERDGGDCIRVVLPIRMKLRGGRRRVLGGDAYQRRSPNPAIVAALKRAHRDLAALHASPLTAGDLIVEAQAPPTQHERQIGRLAFLAPEVQQALLQGRHHPGLSLRSLLKTPMPLAWADHADWIASLDRER</sequence>
<evidence type="ECO:0000313" key="3">
    <source>
        <dbReference type="EMBL" id="MFD1191585.1"/>
    </source>
</evidence>
<protein>
    <submittedName>
        <fullName evidence="3">Recombinase family protein</fullName>
    </submittedName>
</protein>
<name>A0ABW3T7I3_9CAUL</name>
<evidence type="ECO:0000259" key="2">
    <source>
        <dbReference type="PROSITE" id="PS51737"/>
    </source>
</evidence>
<feature type="domain" description="Resolvase/invertase-type recombinase catalytic" evidence="1">
    <location>
        <begin position="6"/>
        <end position="158"/>
    </location>
</feature>
<dbReference type="InterPro" id="IPR050639">
    <property type="entry name" value="SSR_resolvase"/>
</dbReference>